<name>A0A8S5M4W8_9CAUD</name>
<protein>
    <submittedName>
        <fullName evidence="1">Uncharacterized protein</fullName>
    </submittedName>
</protein>
<reference evidence="1" key="1">
    <citation type="journal article" date="2021" name="Proc. Natl. Acad. Sci. U.S.A.">
        <title>A Catalog of Tens of Thousands of Viruses from Human Metagenomes Reveals Hidden Associations with Chronic Diseases.</title>
        <authorList>
            <person name="Tisza M.J."/>
            <person name="Buck C.B."/>
        </authorList>
    </citation>
    <scope>NUCLEOTIDE SEQUENCE</scope>
    <source>
        <strain evidence="1">CtMYd37</strain>
    </source>
</reference>
<evidence type="ECO:0000313" key="1">
    <source>
        <dbReference type="EMBL" id="DAD77176.1"/>
    </source>
</evidence>
<organism evidence="1">
    <name type="scientific">Siphoviridae sp. ctMYd37</name>
    <dbReference type="NCBI Taxonomy" id="2826260"/>
    <lineage>
        <taxon>Viruses</taxon>
        <taxon>Duplodnaviria</taxon>
        <taxon>Heunggongvirae</taxon>
        <taxon>Uroviricota</taxon>
        <taxon>Caudoviricetes</taxon>
    </lineage>
</organism>
<proteinExistence type="predicted"/>
<sequence>MGFYSQKRGDNMANLKAAIRKLQRAILSTGLIIKIGTSQFYSREQERLITVTIISTPVFRPTKRGYWKDCDYEILRTASQYDTVMCLKEIWEACKEWK</sequence>
<dbReference type="EMBL" id="BK014818">
    <property type="protein sequence ID" value="DAD77176.1"/>
    <property type="molecule type" value="Genomic_DNA"/>
</dbReference>
<accession>A0A8S5M4W8</accession>